<dbReference type="RefSeq" id="WP_301816212.1">
    <property type="nucleotide sequence ID" value="NZ_JAUJZH010000048.1"/>
</dbReference>
<comment type="caution">
    <text evidence="8">The sequence shown here is derived from an EMBL/GenBank/DDBJ whole genome shotgun (WGS) entry which is preliminary data.</text>
</comment>
<dbReference type="Pfam" id="PF00034">
    <property type="entry name" value="Cytochrom_C"/>
    <property type="match status" value="1"/>
</dbReference>
<keyword evidence="9" id="KW-1185">Reference proteome</keyword>
<keyword evidence="4" id="KW-0249">Electron transport</keyword>
<dbReference type="Gene3D" id="1.10.760.10">
    <property type="entry name" value="Cytochrome c-like domain"/>
    <property type="match status" value="1"/>
</dbReference>
<accession>A0ABT8SHB1</accession>
<dbReference type="InterPro" id="IPR036909">
    <property type="entry name" value="Cyt_c-like_dom_sf"/>
</dbReference>
<dbReference type="InterPro" id="IPR002324">
    <property type="entry name" value="Cyt_c_ID"/>
</dbReference>
<evidence type="ECO:0000256" key="3">
    <source>
        <dbReference type="ARBA" id="ARBA00022723"/>
    </source>
</evidence>
<keyword evidence="3 6" id="KW-0479">Metal-binding</keyword>
<name>A0ABT8SHB1_9BURK</name>
<keyword evidence="2 6" id="KW-0349">Heme</keyword>
<evidence type="ECO:0000259" key="7">
    <source>
        <dbReference type="PROSITE" id="PS51007"/>
    </source>
</evidence>
<sequence length="101" mass="10333">MSLALTGGLRPAPAQAGPAELALATKFACMSCHSQTQKLVGPSFDAIAAKYGGDNPKAVDALVTVIQKGSSGVWGPVPMPANPQVSEADARTLATWILSQK</sequence>
<evidence type="ECO:0000256" key="6">
    <source>
        <dbReference type="PROSITE-ProRule" id="PRU00433"/>
    </source>
</evidence>
<dbReference type="PRINTS" id="PR00606">
    <property type="entry name" value="CYTCHROMECID"/>
</dbReference>
<feature type="domain" description="Cytochrome c" evidence="7">
    <location>
        <begin position="12"/>
        <end position="101"/>
    </location>
</feature>
<evidence type="ECO:0000256" key="4">
    <source>
        <dbReference type="ARBA" id="ARBA00022982"/>
    </source>
</evidence>
<evidence type="ECO:0000313" key="9">
    <source>
        <dbReference type="Proteomes" id="UP001169027"/>
    </source>
</evidence>
<gene>
    <name evidence="8" type="ORF">Q2T77_36515</name>
</gene>
<evidence type="ECO:0000256" key="2">
    <source>
        <dbReference type="ARBA" id="ARBA00022617"/>
    </source>
</evidence>
<dbReference type="PROSITE" id="PS51007">
    <property type="entry name" value="CYTC"/>
    <property type="match status" value="1"/>
</dbReference>
<evidence type="ECO:0000313" key="8">
    <source>
        <dbReference type="EMBL" id="MDO1537753.1"/>
    </source>
</evidence>
<reference evidence="8" key="1">
    <citation type="submission" date="2023-06" db="EMBL/GenBank/DDBJ databases">
        <authorList>
            <person name="Jiang Y."/>
            <person name="Liu Q."/>
        </authorList>
    </citation>
    <scope>NUCLEOTIDE SEQUENCE</scope>
    <source>
        <strain evidence="8">CGMCC 1.12090</strain>
    </source>
</reference>
<keyword evidence="1" id="KW-0813">Transport</keyword>
<dbReference type="SUPFAM" id="SSF46626">
    <property type="entry name" value="Cytochrome c"/>
    <property type="match status" value="1"/>
</dbReference>
<dbReference type="EMBL" id="JAUKVY010000048">
    <property type="protein sequence ID" value="MDO1537753.1"/>
    <property type="molecule type" value="Genomic_DNA"/>
</dbReference>
<dbReference type="Proteomes" id="UP001169027">
    <property type="component" value="Unassembled WGS sequence"/>
</dbReference>
<evidence type="ECO:0000256" key="1">
    <source>
        <dbReference type="ARBA" id="ARBA00022448"/>
    </source>
</evidence>
<keyword evidence="5 6" id="KW-0408">Iron</keyword>
<protein>
    <submittedName>
        <fullName evidence="8">C-type cytochrome</fullName>
    </submittedName>
</protein>
<organism evidence="8 9">
    <name type="scientific">Variovorax ginsengisoli</name>
    <dbReference type="NCBI Taxonomy" id="363844"/>
    <lineage>
        <taxon>Bacteria</taxon>
        <taxon>Pseudomonadati</taxon>
        <taxon>Pseudomonadota</taxon>
        <taxon>Betaproteobacteria</taxon>
        <taxon>Burkholderiales</taxon>
        <taxon>Comamonadaceae</taxon>
        <taxon>Variovorax</taxon>
    </lineage>
</organism>
<dbReference type="InterPro" id="IPR009056">
    <property type="entry name" value="Cyt_c-like_dom"/>
</dbReference>
<evidence type="ECO:0000256" key="5">
    <source>
        <dbReference type="ARBA" id="ARBA00023004"/>
    </source>
</evidence>
<proteinExistence type="predicted"/>